<feature type="transmembrane region" description="Helical" evidence="1">
    <location>
        <begin position="326"/>
        <end position="349"/>
    </location>
</feature>
<evidence type="ECO:0000256" key="1">
    <source>
        <dbReference type="SAM" id="Phobius"/>
    </source>
</evidence>
<comment type="caution">
    <text evidence="4">The sequence shown here is derived from an EMBL/GenBank/DDBJ whole genome shotgun (WGS) entry which is preliminary data.</text>
</comment>
<reference evidence="4" key="1">
    <citation type="submission" date="2016-10" db="EMBL/GenBank/DDBJ databases">
        <title>Sequence of Gallionella enrichment culture.</title>
        <authorList>
            <person name="Poehlein A."/>
            <person name="Muehling M."/>
            <person name="Daniel R."/>
        </authorList>
    </citation>
    <scope>NUCLEOTIDE SEQUENCE</scope>
</reference>
<keyword evidence="1" id="KW-1133">Transmembrane helix</keyword>
<dbReference type="PANTHER" id="PTHR39084:SF1">
    <property type="entry name" value="DUF4010 DOMAIN-CONTAINING PROTEIN"/>
    <property type="match status" value="1"/>
</dbReference>
<evidence type="ECO:0000313" key="4">
    <source>
        <dbReference type="EMBL" id="OIQ70930.1"/>
    </source>
</evidence>
<feature type="transmembrane region" description="Helical" evidence="1">
    <location>
        <begin position="172"/>
        <end position="191"/>
    </location>
</feature>
<feature type="transmembrane region" description="Helical" evidence="1">
    <location>
        <begin position="109"/>
        <end position="127"/>
    </location>
</feature>
<feature type="transmembrane region" description="Helical" evidence="1">
    <location>
        <begin position="6"/>
        <end position="23"/>
    </location>
</feature>
<dbReference type="EMBL" id="MLJW01003957">
    <property type="protein sequence ID" value="OIQ70930.1"/>
    <property type="molecule type" value="Genomic_DNA"/>
</dbReference>
<keyword evidence="1" id="KW-0812">Transmembrane</keyword>
<dbReference type="InterPro" id="IPR025105">
    <property type="entry name" value="DUF4010"/>
</dbReference>
<feature type="transmembrane region" description="Helical" evidence="1">
    <location>
        <begin position="388"/>
        <end position="409"/>
    </location>
</feature>
<feature type="transmembrane region" description="Helical" evidence="1">
    <location>
        <begin position="226"/>
        <end position="250"/>
    </location>
</feature>
<accession>A0A1J5PIB6</accession>
<protein>
    <submittedName>
        <fullName evidence="4">Uncharacterized protein</fullName>
    </submittedName>
</protein>
<evidence type="ECO:0000259" key="2">
    <source>
        <dbReference type="Pfam" id="PF02308"/>
    </source>
</evidence>
<name>A0A1J5PIB6_9ZZZZ</name>
<feature type="transmembrane region" description="Helical" evidence="1">
    <location>
        <begin position="35"/>
        <end position="54"/>
    </location>
</feature>
<dbReference type="Pfam" id="PF02308">
    <property type="entry name" value="MgtC"/>
    <property type="match status" value="1"/>
</dbReference>
<proteinExistence type="predicted"/>
<feature type="transmembrane region" description="Helical" evidence="1">
    <location>
        <begin position="295"/>
        <end position="319"/>
    </location>
</feature>
<evidence type="ECO:0000259" key="3">
    <source>
        <dbReference type="Pfam" id="PF13194"/>
    </source>
</evidence>
<dbReference type="InterPro" id="IPR049177">
    <property type="entry name" value="MgtC_SapB_SrpB_YhiD_N"/>
</dbReference>
<sequence>MPPLDSLIVNLAVALGIGLLIGGERERRKGRGPSRSPAGIRTFTAASLAGAVSFATGGEILLAVATAGAIILAAVAYYRTRSSDPGLTSEIALVLTVLLGGLSMRQPTLAAGVAVALAALLASRTQLHHFVRSILTKDEVAGGLIFAGATLVVLPLLPDRQLGPYGALNLRSIWIIVILVMAISAAGYIAVRTLGDRFGLAIAGLASGFVSSIGAMGARAATTPAILGAAVAGAVLSTVATIVQMCAVLGITSMTVLRELSIPLFCAGVAAASYGAFFTIKALRGTKGADSQHGHAFSFSSAIILAATLSAILVVSAALRENFGEVGVIVGAALAGFGDTHSAAVSIASLVASGKMSPADAISPILAALSTNTVSKIIVAWASGGQSYALRLIPGLFLVISAAWAGAYAPRLLGL</sequence>
<gene>
    <name evidence="4" type="ORF">GALL_474540</name>
</gene>
<feature type="domain" description="MgtC/SapB/SrpB/YhiD N-terminal" evidence="2">
    <location>
        <begin position="11"/>
        <end position="129"/>
    </location>
</feature>
<feature type="transmembrane region" description="Helical" evidence="1">
    <location>
        <begin position="139"/>
        <end position="157"/>
    </location>
</feature>
<feature type="transmembrane region" description="Helical" evidence="1">
    <location>
        <begin position="361"/>
        <end position="381"/>
    </location>
</feature>
<dbReference type="AlphaFoldDB" id="A0A1J5PIB6"/>
<keyword evidence="1" id="KW-0472">Membrane</keyword>
<organism evidence="4">
    <name type="scientific">mine drainage metagenome</name>
    <dbReference type="NCBI Taxonomy" id="410659"/>
    <lineage>
        <taxon>unclassified sequences</taxon>
        <taxon>metagenomes</taxon>
        <taxon>ecological metagenomes</taxon>
    </lineage>
</organism>
<feature type="domain" description="DUF4010" evidence="3">
    <location>
        <begin position="178"/>
        <end position="384"/>
    </location>
</feature>
<dbReference type="Pfam" id="PF13194">
    <property type="entry name" value="DUF4010"/>
    <property type="match status" value="1"/>
</dbReference>
<feature type="transmembrane region" description="Helical" evidence="1">
    <location>
        <begin position="198"/>
        <end position="220"/>
    </location>
</feature>
<dbReference type="PANTHER" id="PTHR39084">
    <property type="entry name" value="MEMBRANE PROTEIN-RELATED"/>
    <property type="match status" value="1"/>
</dbReference>
<feature type="transmembrane region" description="Helical" evidence="1">
    <location>
        <begin position="262"/>
        <end position="283"/>
    </location>
</feature>